<dbReference type="AlphaFoldDB" id="A0A133VKQ5"/>
<evidence type="ECO:0000256" key="1">
    <source>
        <dbReference type="SAM" id="MobiDB-lite"/>
    </source>
</evidence>
<keyword evidence="2" id="KW-0812">Transmembrane</keyword>
<dbReference type="Pfam" id="PF25788">
    <property type="entry name" value="Ig_Rha78A_N"/>
    <property type="match status" value="1"/>
</dbReference>
<keyword evidence="2" id="KW-1133">Transmembrane helix</keyword>
<dbReference type="InterPro" id="IPR036116">
    <property type="entry name" value="FN3_sf"/>
</dbReference>
<proteinExistence type="predicted"/>
<reference evidence="3 4" key="1">
    <citation type="journal article" date="2016" name="Sci. Rep.">
        <title>Metabolic traits of an uncultured archaeal lineage -MSBL1- from brine pools of the Red Sea.</title>
        <authorList>
            <person name="Mwirichia R."/>
            <person name="Alam I."/>
            <person name="Rashid M."/>
            <person name="Vinu M."/>
            <person name="Ba-Alawi W."/>
            <person name="Anthony Kamau A."/>
            <person name="Kamanda Ngugi D."/>
            <person name="Goker M."/>
            <person name="Klenk H.P."/>
            <person name="Bajic V."/>
            <person name="Stingl U."/>
        </authorList>
    </citation>
    <scope>NUCLEOTIDE SEQUENCE [LARGE SCALE GENOMIC DNA]</scope>
    <source>
        <strain evidence="3">SCGC-AAA382A20</strain>
    </source>
</reference>
<feature type="region of interest" description="Disordered" evidence="1">
    <location>
        <begin position="683"/>
        <end position="702"/>
    </location>
</feature>
<evidence type="ECO:0008006" key="5">
    <source>
        <dbReference type="Google" id="ProtNLM"/>
    </source>
</evidence>
<keyword evidence="4" id="KW-1185">Reference proteome</keyword>
<evidence type="ECO:0000313" key="4">
    <source>
        <dbReference type="Proteomes" id="UP000070263"/>
    </source>
</evidence>
<comment type="caution">
    <text evidence="3">The sequence shown here is derived from an EMBL/GenBank/DDBJ whole genome shotgun (WGS) entry which is preliminary data.</text>
</comment>
<protein>
    <recommendedName>
        <fullName evidence="5">Fibronectin type-III domain-containing protein</fullName>
    </recommendedName>
</protein>
<feature type="non-terminal residue" evidence="3">
    <location>
        <position position="1"/>
    </location>
</feature>
<dbReference type="EMBL" id="LHYE01000021">
    <property type="protein sequence ID" value="KXB06990.1"/>
    <property type="molecule type" value="Genomic_DNA"/>
</dbReference>
<gene>
    <name evidence="3" type="ORF">AKJ51_02300</name>
</gene>
<accession>A0A133VKQ5</accession>
<name>A0A133VKQ5_9EURY</name>
<keyword evidence="2" id="KW-0472">Membrane</keyword>
<organism evidence="3 4">
    <name type="scientific">candidate division MSBL1 archaeon SCGC-AAA382A20</name>
    <dbReference type="NCBI Taxonomy" id="1698280"/>
    <lineage>
        <taxon>Archaea</taxon>
        <taxon>Methanobacteriati</taxon>
        <taxon>Methanobacteriota</taxon>
        <taxon>candidate division MSBL1</taxon>
    </lineage>
</organism>
<sequence length="768" mass="86967">NISSENVEIWNWGIENKTYTPDQVSGIAKLENDMENVPTFYPPEITDDNTVAENVTLKILVVDDNENYDNKSTTVVIVNSIKSRPNGPYRVYEGESKELDGSKSCGKDKEYNWGIKNPFGKMSIENDLSPIPIFHAPEDIEGKRENVKITLQITSGCENYYKFAHTYRYDNASTNITIMGIPPDPPENLRVEGEVSPLNVDSLTPDLEAKYVCPNQHNLAEKVGIVLKKETGENILNENINVNLEPSEKWAESVGFLYPDPLEPGASYTWKVRFKNDAGWGPWTESEFKISEDLFIKAKAENIRENAGSTVKLLDPGEGYITDYKWEIVNDPTGEAFLENDNTGTPVFHAPKIIERDVEIKIKVTVSNKWGEYTENMKALISPVPPDKPKNLLIEDRSSPENVTTLTPDLFATYSCRNTHSEVRKIDIRVSKEGGETVWRENRDTENILVGDEVKIPYESSVLLPDTTYIFKVRFKNNADWGPWGDSEFSTIKLQSLNTSEAEKLLTSGSIPLSTKARIVEGALEEDIQDTIFILEGIQQGSLADLLAEMARSSSSPKHAALILDNISENKAVDIVISMIRSDREYYKELDNIFVREELSQKRLNLIYERVSKLYPGRTELLKRNLSVEAKKRISSIELNMGDSGIPLFWKIAIGCGIFVFLLIIVVLGDRIKRILGVGESKEGDKEAKDEESGEEEDEEVENKVEKKWNNLIRKFLDNAKERMLIETNLPPEEVVESSRQAIERLDLEEEVEVEEKDDDIYLVMKGE</sequence>
<feature type="transmembrane region" description="Helical" evidence="2">
    <location>
        <begin position="648"/>
        <end position="668"/>
    </location>
</feature>
<feature type="compositionally biased region" description="Acidic residues" evidence="1">
    <location>
        <begin position="692"/>
        <end position="701"/>
    </location>
</feature>
<dbReference type="SUPFAM" id="SSF49265">
    <property type="entry name" value="Fibronectin type III"/>
    <property type="match status" value="1"/>
</dbReference>
<dbReference type="InterPro" id="IPR013783">
    <property type="entry name" value="Ig-like_fold"/>
</dbReference>
<dbReference type="Gene3D" id="2.60.40.10">
    <property type="entry name" value="Immunoglobulins"/>
    <property type="match status" value="2"/>
</dbReference>
<evidence type="ECO:0000256" key="2">
    <source>
        <dbReference type="SAM" id="Phobius"/>
    </source>
</evidence>
<dbReference type="Proteomes" id="UP000070263">
    <property type="component" value="Unassembled WGS sequence"/>
</dbReference>
<evidence type="ECO:0000313" key="3">
    <source>
        <dbReference type="EMBL" id="KXB06990.1"/>
    </source>
</evidence>